<protein>
    <submittedName>
        <fullName evidence="1">Uncharacterized protein</fullName>
    </submittedName>
</protein>
<dbReference type="KEGG" id="lmat:92512906"/>
<comment type="caution">
    <text evidence="1">The sequence shown here is derived from an EMBL/GenBank/DDBJ whole genome shotgun (WGS) entry which is preliminary data.</text>
</comment>
<dbReference type="Proteomes" id="UP000673552">
    <property type="component" value="Unassembled WGS sequence"/>
</dbReference>
<sequence length="1013" mass="108609">MAKKPLKATHKATLARAETVFGQIGCAPFTFGDAEDARVYAEVEQLLEQLRAQPSATVLLAVQHKLLKLAGFPAVVAVVAGRFPLLFSAFADLERDLGVTQVDQMRVSGVKWDLWWRSTWLSNACAVEDIGDHALTAFASLPRLLHHIEKGDEATISEIWSALHMLSWGLRYSAIGTSLAALVESCEELWLLVELEVMQMGQHVSLQPVLLDLLSALALHVDLSTTLSKRLLTLVAKMTQLSLPAHFDTAVKLFYGCAVAEEADEGDAVGKTYEQLLDAWACMTHPPASTAPALQPLEWIIGAEAKQTIETATELHRLLRSSCNDTALNARAVTAFRKKACEIPAAARAFLMHALPGNPLLWLQRGLANSPTPQVVTAITDALSDVLFGTLLEGERSEVTSCGNALGGSNAYAQLCLQQLWVSGMSVSLSGLLNTRDSFMKAAVVRLLQRLAACTPRVCSTRQVLLGTPSLSLVGDVLAGIANRNSVKADLRKKAVRAVLEHAFDLVCALDHAELASVFNGSIVTSTSTIVSEGKDIPALLHHGLHALAHLAAAFPMAASMALDFDFLAKQFTIADSPPVNIGALIVGSLKVMDAVVSKQPAVVTFEWIEILLGILQNLERWRDAVPGLVATLWQCVRHTAEASEDCVEYLFTEEALGVFRNELKCMQCEDAQHGDIMPSIFAIAVHFQVFKQTSVNEATHKVITRVPPARWTQEMCEGALCYLAESCLSLNCDKAGGTSVRGIVTAAVAVLSGAEQSYLPQPVSACDDLMRRLSESGLASDAGTAFFDLADATAATLSATDGDGISGEAEIRGSTVLLLLQRLFITCPAARSSALAKRAQSLCCALAGTSSSAHTPQLFEAALLLVELTCAGSTQASPTGYSVEMLQLWPSLSCIGQRAAANGDEEAWRAVLSRTYAAAHNLFLASSTIPIVGDCDPRVQFAGQCGLSHVSTTECMAFLQTVFHDNGVRASLQRDYGELYAAALERIADANSHASGAVPLWLQQYLGEIRQS</sequence>
<evidence type="ECO:0000313" key="1">
    <source>
        <dbReference type="EMBL" id="KAG5469596.1"/>
    </source>
</evidence>
<name>A0A836KDA7_9TRYP</name>
<evidence type="ECO:0000313" key="2">
    <source>
        <dbReference type="Proteomes" id="UP000673552"/>
    </source>
</evidence>
<organism evidence="1 2">
    <name type="scientific">Leishmania martiniquensis</name>
    <dbReference type="NCBI Taxonomy" id="1580590"/>
    <lineage>
        <taxon>Eukaryota</taxon>
        <taxon>Discoba</taxon>
        <taxon>Euglenozoa</taxon>
        <taxon>Kinetoplastea</taxon>
        <taxon>Metakinetoplastina</taxon>
        <taxon>Trypanosomatida</taxon>
        <taxon>Trypanosomatidae</taxon>
        <taxon>Leishmaniinae</taxon>
        <taxon>Leishmania</taxon>
    </lineage>
</organism>
<reference evidence="2" key="2">
    <citation type="journal article" date="2021" name="Sci. Data">
        <title>Chromosome-scale genome sequencing, assembly and annotation of six genomes from subfamily Leishmaniinae.</title>
        <authorList>
            <person name="Almutairi H."/>
            <person name="Urbaniak M.D."/>
            <person name="Bates M.D."/>
            <person name="Jariyapan N."/>
            <person name="Kwakye-Nuako G."/>
            <person name="Thomaz Soccol V."/>
            <person name="Al-Salem W.S."/>
            <person name="Dillon R.J."/>
            <person name="Bates P.A."/>
            <person name="Gatherer D."/>
        </authorList>
    </citation>
    <scope>NUCLEOTIDE SEQUENCE [LARGE SCALE GENOMIC DNA]</scope>
</reference>
<dbReference type="RefSeq" id="XP_067175769.1">
    <property type="nucleotide sequence ID" value="XM_067320394.1"/>
</dbReference>
<dbReference type="OrthoDB" id="263698at2759"/>
<dbReference type="EMBL" id="JAFEUZ010000033">
    <property type="protein sequence ID" value="KAG5469596.1"/>
    <property type="molecule type" value="Genomic_DNA"/>
</dbReference>
<dbReference type="GeneID" id="92512906"/>
<proteinExistence type="predicted"/>
<dbReference type="AlphaFoldDB" id="A0A836KDA7"/>
<reference evidence="2" key="1">
    <citation type="journal article" date="2021" name="Microbiol. Resour. Announc.">
        <title>LGAAP: Leishmaniinae Genome Assembly and Annotation Pipeline.</title>
        <authorList>
            <person name="Almutairi H."/>
            <person name="Urbaniak M.D."/>
            <person name="Bates M.D."/>
            <person name="Jariyapan N."/>
            <person name="Kwakye-Nuako G."/>
            <person name="Thomaz-Soccol V."/>
            <person name="Al-Salem W.S."/>
            <person name="Dillon R.J."/>
            <person name="Bates P.A."/>
            <person name="Gatherer D."/>
        </authorList>
    </citation>
    <scope>NUCLEOTIDE SEQUENCE [LARGE SCALE GENOMIC DNA]</scope>
</reference>
<keyword evidence="2" id="KW-1185">Reference proteome</keyword>
<gene>
    <name evidence="1" type="ORF">LSCM1_02827</name>
</gene>
<accession>A0A836KDA7</accession>